<keyword evidence="5 6" id="KW-0472">Membrane</keyword>
<evidence type="ECO:0000313" key="8">
    <source>
        <dbReference type="EMBL" id="GAN78235.1"/>
    </source>
</evidence>
<name>A0A0D6P8Z4_9PROT</name>
<evidence type="ECO:0000259" key="7">
    <source>
        <dbReference type="Pfam" id="PF04138"/>
    </source>
</evidence>
<dbReference type="AlphaFoldDB" id="A0A0D6P8Z4"/>
<evidence type="ECO:0000256" key="3">
    <source>
        <dbReference type="ARBA" id="ARBA00022692"/>
    </source>
</evidence>
<proteinExistence type="inferred from homology"/>
<accession>A0A0D6P8Z4</accession>
<evidence type="ECO:0000256" key="6">
    <source>
        <dbReference type="SAM" id="Phobius"/>
    </source>
</evidence>
<comment type="subcellular location">
    <subcellularLocation>
        <location evidence="1">Membrane</location>
        <topology evidence="1">Multi-pass membrane protein</topology>
    </subcellularLocation>
</comment>
<dbReference type="OrthoDB" id="7360864at2"/>
<feature type="transmembrane region" description="Helical" evidence="6">
    <location>
        <begin position="98"/>
        <end position="115"/>
    </location>
</feature>
<evidence type="ECO:0000256" key="2">
    <source>
        <dbReference type="ARBA" id="ARBA00009399"/>
    </source>
</evidence>
<sequence>MDALLAYLARCLPRPLRTRATPDSLALAAQFVRFATVGLAGLVVDTTTVYALRGTLGLYGAGLAAYGTGATTTWWLNRLWTFRAHTEQARAAPGRVRLHRQWALFLLANSAGFVLNRGTYALLVTFVPVCAAQPVLATSAGAVAGMFVNFAMSRSVVFRAVPAVAPGLAAAEAVGEPVGAAENEVY</sequence>
<feature type="transmembrane region" description="Helical" evidence="6">
    <location>
        <begin position="56"/>
        <end position="77"/>
    </location>
</feature>
<reference evidence="8 9" key="1">
    <citation type="submission" date="2012-11" db="EMBL/GenBank/DDBJ databases">
        <title>Whole genome sequence of Acidisphaera rubrifaciens HS-AP3.</title>
        <authorList>
            <person name="Azuma Y."/>
            <person name="Higashiura N."/>
            <person name="Hirakawa H."/>
            <person name="Matsushita K."/>
        </authorList>
    </citation>
    <scope>NUCLEOTIDE SEQUENCE [LARGE SCALE GENOMIC DNA]</scope>
    <source>
        <strain evidence="8 9">HS-AP3</strain>
    </source>
</reference>
<dbReference type="Pfam" id="PF04138">
    <property type="entry name" value="GtrA_DPMS_TM"/>
    <property type="match status" value="1"/>
</dbReference>
<dbReference type="GO" id="GO:0000271">
    <property type="term" value="P:polysaccharide biosynthetic process"/>
    <property type="evidence" value="ECO:0007669"/>
    <property type="project" value="InterPro"/>
</dbReference>
<feature type="domain" description="GtrA/DPMS transmembrane" evidence="7">
    <location>
        <begin position="33"/>
        <end position="158"/>
    </location>
</feature>
<dbReference type="EMBL" id="BANB01000694">
    <property type="protein sequence ID" value="GAN78235.1"/>
    <property type="molecule type" value="Genomic_DNA"/>
</dbReference>
<dbReference type="Proteomes" id="UP000032680">
    <property type="component" value="Unassembled WGS sequence"/>
</dbReference>
<dbReference type="InterPro" id="IPR051401">
    <property type="entry name" value="GtrA_CellWall_Glycosyl"/>
</dbReference>
<comment type="caution">
    <text evidence="8">The sequence shown here is derived from an EMBL/GenBank/DDBJ whole genome shotgun (WGS) entry which is preliminary data.</text>
</comment>
<evidence type="ECO:0000256" key="1">
    <source>
        <dbReference type="ARBA" id="ARBA00004141"/>
    </source>
</evidence>
<evidence type="ECO:0000256" key="4">
    <source>
        <dbReference type="ARBA" id="ARBA00022989"/>
    </source>
</evidence>
<evidence type="ECO:0000313" key="9">
    <source>
        <dbReference type="Proteomes" id="UP000032680"/>
    </source>
</evidence>
<comment type="similarity">
    <text evidence="2">Belongs to the GtrA family.</text>
</comment>
<feature type="transmembrane region" description="Helical" evidence="6">
    <location>
        <begin position="24"/>
        <end position="44"/>
    </location>
</feature>
<protein>
    <recommendedName>
        <fullName evidence="7">GtrA/DPMS transmembrane domain-containing protein</fullName>
    </recommendedName>
</protein>
<dbReference type="RefSeq" id="WP_084623794.1">
    <property type="nucleotide sequence ID" value="NZ_BANB01000694.1"/>
</dbReference>
<organism evidence="8 9">
    <name type="scientific">Acidisphaera rubrifaciens HS-AP3</name>
    <dbReference type="NCBI Taxonomy" id="1231350"/>
    <lineage>
        <taxon>Bacteria</taxon>
        <taxon>Pseudomonadati</taxon>
        <taxon>Pseudomonadota</taxon>
        <taxon>Alphaproteobacteria</taxon>
        <taxon>Acetobacterales</taxon>
        <taxon>Acetobacteraceae</taxon>
        <taxon>Acidisphaera</taxon>
    </lineage>
</organism>
<dbReference type="InterPro" id="IPR007267">
    <property type="entry name" value="GtrA_DPMS_TM"/>
</dbReference>
<evidence type="ECO:0000256" key="5">
    <source>
        <dbReference type="ARBA" id="ARBA00023136"/>
    </source>
</evidence>
<dbReference type="PANTHER" id="PTHR38459">
    <property type="entry name" value="PROPHAGE BACTOPRENOL-LINKED GLUCOSE TRANSLOCASE HOMOLOG"/>
    <property type="match status" value="1"/>
</dbReference>
<keyword evidence="4 6" id="KW-1133">Transmembrane helix</keyword>
<keyword evidence="9" id="KW-1185">Reference proteome</keyword>
<keyword evidence="3 6" id="KW-0812">Transmembrane</keyword>
<gene>
    <name evidence="8" type="ORF">Asru_0695_02</name>
</gene>
<dbReference type="PANTHER" id="PTHR38459:SF1">
    <property type="entry name" value="PROPHAGE BACTOPRENOL-LINKED GLUCOSE TRANSLOCASE HOMOLOG"/>
    <property type="match status" value="1"/>
</dbReference>
<feature type="transmembrane region" description="Helical" evidence="6">
    <location>
        <begin position="121"/>
        <end position="150"/>
    </location>
</feature>
<dbReference type="GO" id="GO:0005886">
    <property type="term" value="C:plasma membrane"/>
    <property type="evidence" value="ECO:0007669"/>
    <property type="project" value="TreeGrafter"/>
</dbReference>